<protein>
    <submittedName>
        <fullName evidence="2">Uncharacterized protein</fullName>
    </submittedName>
</protein>
<accession>A0A4Z2I6F5</accession>
<proteinExistence type="predicted"/>
<comment type="caution">
    <text evidence="2">The sequence shown here is derived from an EMBL/GenBank/DDBJ whole genome shotgun (WGS) entry which is preliminary data.</text>
</comment>
<dbReference type="AlphaFoldDB" id="A0A4Z2I6F5"/>
<evidence type="ECO:0000313" key="3">
    <source>
        <dbReference type="Proteomes" id="UP000314294"/>
    </source>
</evidence>
<name>A0A4Z2I6F5_9TELE</name>
<reference evidence="2 3" key="1">
    <citation type="submission" date="2019-03" db="EMBL/GenBank/DDBJ databases">
        <title>First draft genome of Liparis tanakae, snailfish: a comprehensive survey of snailfish specific genes.</title>
        <authorList>
            <person name="Kim W."/>
            <person name="Song I."/>
            <person name="Jeong J.-H."/>
            <person name="Kim D."/>
            <person name="Kim S."/>
            <person name="Ryu S."/>
            <person name="Song J.Y."/>
            <person name="Lee S.K."/>
        </authorList>
    </citation>
    <scope>NUCLEOTIDE SEQUENCE [LARGE SCALE GENOMIC DNA]</scope>
    <source>
        <tissue evidence="2">Muscle</tissue>
    </source>
</reference>
<dbReference type="EMBL" id="SRLO01000123">
    <property type="protein sequence ID" value="TNN73627.1"/>
    <property type="molecule type" value="Genomic_DNA"/>
</dbReference>
<sequence length="144" mass="16317">MKRIVEEEEEEHRPTICSFSSSSLRFCWMEAPSAGATSAQSMPSRPSSCWDSCNTRRVGTGQNREDRGTSRTRKALRRQQDVLPALQLRRLLVADVAQLLLQRLQLRHLLLFPGAEQGGDLLVQLHGLSRSRRVPDGLLRLQQL</sequence>
<keyword evidence="3" id="KW-1185">Reference proteome</keyword>
<evidence type="ECO:0000256" key="1">
    <source>
        <dbReference type="SAM" id="MobiDB-lite"/>
    </source>
</evidence>
<feature type="compositionally biased region" description="Polar residues" evidence="1">
    <location>
        <begin position="36"/>
        <end position="62"/>
    </location>
</feature>
<gene>
    <name evidence="2" type="ORF">EYF80_016222</name>
</gene>
<evidence type="ECO:0000313" key="2">
    <source>
        <dbReference type="EMBL" id="TNN73627.1"/>
    </source>
</evidence>
<organism evidence="2 3">
    <name type="scientific">Liparis tanakae</name>
    <name type="common">Tanaka's snailfish</name>
    <dbReference type="NCBI Taxonomy" id="230148"/>
    <lineage>
        <taxon>Eukaryota</taxon>
        <taxon>Metazoa</taxon>
        <taxon>Chordata</taxon>
        <taxon>Craniata</taxon>
        <taxon>Vertebrata</taxon>
        <taxon>Euteleostomi</taxon>
        <taxon>Actinopterygii</taxon>
        <taxon>Neopterygii</taxon>
        <taxon>Teleostei</taxon>
        <taxon>Neoteleostei</taxon>
        <taxon>Acanthomorphata</taxon>
        <taxon>Eupercaria</taxon>
        <taxon>Perciformes</taxon>
        <taxon>Cottioidei</taxon>
        <taxon>Cottales</taxon>
        <taxon>Liparidae</taxon>
        <taxon>Liparis</taxon>
    </lineage>
</organism>
<feature type="region of interest" description="Disordered" evidence="1">
    <location>
        <begin position="36"/>
        <end position="76"/>
    </location>
</feature>
<dbReference type="Proteomes" id="UP000314294">
    <property type="component" value="Unassembled WGS sequence"/>
</dbReference>